<sequence length="101" mass="11503">MVCLRPRQGPRQEFAMYDRVSQLKRQFAADDARRAALDYLLQAWEEAILDGIDSDCVANAALFTAFKELVATYGEEPVARFAERLPERVRNGEFTPKGVHQ</sequence>
<name>A0ABQ6CSY7_9HYPH</name>
<proteinExistence type="predicted"/>
<protein>
    <submittedName>
        <fullName evidence="1">Uncharacterized protein</fullName>
    </submittedName>
</protein>
<evidence type="ECO:0000313" key="1">
    <source>
        <dbReference type="EMBL" id="GLS23431.1"/>
    </source>
</evidence>
<accession>A0ABQ6CSY7</accession>
<reference evidence="2" key="1">
    <citation type="journal article" date="2019" name="Int. J. Syst. Evol. Microbiol.">
        <title>The Global Catalogue of Microorganisms (GCM) 10K type strain sequencing project: providing services to taxonomists for standard genome sequencing and annotation.</title>
        <authorList>
            <consortium name="The Broad Institute Genomics Platform"/>
            <consortium name="The Broad Institute Genome Sequencing Center for Infectious Disease"/>
            <person name="Wu L."/>
            <person name="Ma J."/>
        </authorList>
    </citation>
    <scope>NUCLEOTIDE SEQUENCE [LARGE SCALE GENOMIC DNA]</scope>
    <source>
        <strain evidence="2">NBRC 101365</strain>
    </source>
</reference>
<dbReference type="Proteomes" id="UP001156882">
    <property type="component" value="Unassembled WGS sequence"/>
</dbReference>
<organism evidence="1 2">
    <name type="scientific">Labrys miyagiensis</name>
    <dbReference type="NCBI Taxonomy" id="346912"/>
    <lineage>
        <taxon>Bacteria</taxon>
        <taxon>Pseudomonadati</taxon>
        <taxon>Pseudomonadota</taxon>
        <taxon>Alphaproteobacteria</taxon>
        <taxon>Hyphomicrobiales</taxon>
        <taxon>Xanthobacteraceae</taxon>
        <taxon>Labrys</taxon>
    </lineage>
</organism>
<gene>
    <name evidence="1" type="ORF">GCM10007874_64520</name>
</gene>
<keyword evidence="2" id="KW-1185">Reference proteome</keyword>
<comment type="caution">
    <text evidence="1">The sequence shown here is derived from an EMBL/GenBank/DDBJ whole genome shotgun (WGS) entry which is preliminary data.</text>
</comment>
<evidence type="ECO:0000313" key="2">
    <source>
        <dbReference type="Proteomes" id="UP001156882"/>
    </source>
</evidence>
<dbReference type="EMBL" id="BSPC01000075">
    <property type="protein sequence ID" value="GLS23431.1"/>
    <property type="molecule type" value="Genomic_DNA"/>
</dbReference>